<keyword evidence="2" id="KW-1185">Reference proteome</keyword>
<reference evidence="1 2" key="1">
    <citation type="submission" date="2024-01" db="EMBL/GenBank/DDBJ databases">
        <title>The genomes of 5 underutilized Papilionoideae crops provide insights into root nodulation and disease resistanc.</title>
        <authorList>
            <person name="Jiang F."/>
        </authorList>
    </citation>
    <scope>NUCLEOTIDE SEQUENCE [LARGE SCALE GENOMIC DNA]</scope>
    <source>
        <strain evidence="1">JINMINGXINNONG_FW02</strain>
        <tissue evidence="1">Leaves</tissue>
    </source>
</reference>
<evidence type="ECO:0000313" key="2">
    <source>
        <dbReference type="Proteomes" id="UP001374584"/>
    </source>
</evidence>
<protein>
    <submittedName>
        <fullName evidence="1">Uncharacterized protein</fullName>
    </submittedName>
</protein>
<evidence type="ECO:0000313" key="1">
    <source>
        <dbReference type="EMBL" id="KAK7376672.1"/>
    </source>
</evidence>
<comment type="caution">
    <text evidence="1">The sequence shown here is derived from an EMBL/GenBank/DDBJ whole genome shotgun (WGS) entry which is preliminary data.</text>
</comment>
<name>A0AAN9NTF3_PHACN</name>
<dbReference type="AlphaFoldDB" id="A0AAN9NTF3"/>
<accession>A0AAN9NTF3</accession>
<dbReference type="Proteomes" id="UP001374584">
    <property type="component" value="Unassembled WGS sequence"/>
</dbReference>
<sequence>MGSVPTMHEPKLIELKDLRRLRPWNTPSLPLSKVGRYMKVKEPIYRNGVRVYWQQVIEEDEEDENPVYEIPYEGVFKFFNTRFFSLIGSFVVLPQSHSGEEIELHSNDLIEQMLKTKVISSGQP</sequence>
<proteinExistence type="predicted"/>
<gene>
    <name evidence="1" type="ORF">VNO80_02086</name>
</gene>
<dbReference type="EMBL" id="JAYMYR010000002">
    <property type="protein sequence ID" value="KAK7376672.1"/>
    <property type="molecule type" value="Genomic_DNA"/>
</dbReference>
<organism evidence="1 2">
    <name type="scientific">Phaseolus coccineus</name>
    <name type="common">Scarlet runner bean</name>
    <name type="synonym">Phaseolus multiflorus</name>
    <dbReference type="NCBI Taxonomy" id="3886"/>
    <lineage>
        <taxon>Eukaryota</taxon>
        <taxon>Viridiplantae</taxon>
        <taxon>Streptophyta</taxon>
        <taxon>Embryophyta</taxon>
        <taxon>Tracheophyta</taxon>
        <taxon>Spermatophyta</taxon>
        <taxon>Magnoliopsida</taxon>
        <taxon>eudicotyledons</taxon>
        <taxon>Gunneridae</taxon>
        <taxon>Pentapetalae</taxon>
        <taxon>rosids</taxon>
        <taxon>fabids</taxon>
        <taxon>Fabales</taxon>
        <taxon>Fabaceae</taxon>
        <taxon>Papilionoideae</taxon>
        <taxon>50 kb inversion clade</taxon>
        <taxon>NPAAA clade</taxon>
        <taxon>indigoferoid/millettioid clade</taxon>
        <taxon>Phaseoleae</taxon>
        <taxon>Phaseolus</taxon>
    </lineage>
</organism>